<evidence type="ECO:0000313" key="3">
    <source>
        <dbReference type="EMBL" id="KAK2197571.1"/>
    </source>
</evidence>
<dbReference type="EMBL" id="JALLKP010000001">
    <property type="protein sequence ID" value="KAK2197571.1"/>
    <property type="molecule type" value="Genomic_DNA"/>
</dbReference>
<evidence type="ECO:0000256" key="1">
    <source>
        <dbReference type="SAM" id="MobiDB-lite"/>
    </source>
</evidence>
<dbReference type="AlphaFoldDB" id="A0AAD9PN20"/>
<dbReference type="GeneID" id="94334871"/>
<dbReference type="Proteomes" id="UP001214638">
    <property type="component" value="Unassembled WGS sequence"/>
</dbReference>
<reference evidence="3" key="1">
    <citation type="journal article" date="2023" name="Nat. Microbiol.">
        <title>Babesia duncani multi-omics identifies virulence factors and drug targets.</title>
        <authorList>
            <person name="Singh P."/>
            <person name="Lonardi S."/>
            <person name="Liang Q."/>
            <person name="Vydyam P."/>
            <person name="Khabirova E."/>
            <person name="Fang T."/>
            <person name="Gihaz S."/>
            <person name="Thekkiniath J."/>
            <person name="Munshi M."/>
            <person name="Abel S."/>
            <person name="Ciampossin L."/>
            <person name="Batugedara G."/>
            <person name="Gupta M."/>
            <person name="Lu X.M."/>
            <person name="Lenz T."/>
            <person name="Chakravarty S."/>
            <person name="Cornillot E."/>
            <person name="Hu Y."/>
            <person name="Ma W."/>
            <person name="Gonzalez L.M."/>
            <person name="Sanchez S."/>
            <person name="Estrada K."/>
            <person name="Sanchez-Flores A."/>
            <person name="Montero E."/>
            <person name="Harb O.S."/>
            <person name="Le Roch K.G."/>
            <person name="Mamoun C.B."/>
        </authorList>
    </citation>
    <scope>NUCLEOTIDE SEQUENCE</scope>
    <source>
        <strain evidence="3">WA1</strain>
    </source>
</reference>
<protein>
    <submittedName>
        <fullName evidence="3">Uncharacterized protein</fullName>
    </submittedName>
</protein>
<evidence type="ECO:0000256" key="2">
    <source>
        <dbReference type="SAM" id="SignalP"/>
    </source>
</evidence>
<comment type="caution">
    <text evidence="3">The sequence shown here is derived from an EMBL/GenBank/DDBJ whole genome shotgun (WGS) entry which is preliminary data.</text>
</comment>
<dbReference type="RefSeq" id="XP_067804413.1">
    <property type="nucleotide sequence ID" value="XM_067945622.1"/>
</dbReference>
<sequence>MAVLRTGFTLFCLVKSAMAYVNVIHSSTPHLSPSFLTSEGDYERSHGALNAVFMEFNDFNSQVLDQIGDRIVSMLEKNGYDFENNPQQITELVSFLESGMGHSSFVKKLKGFMENAKNKAVGFYHKHKDAVKNEFKKVLVNFLKNYVSHEFQHAIPVLEKINERTMVKMPLNVRLILAPVMYNIWKMIFEKNHIPLPPNFSIEELICKGMDYKTCESVIEGIKETHDIKESQASDEDYDMGDLETDVESDNIFSGLTPKKSFSNAASKKQSHKAEEVLDKLAEESI</sequence>
<feature type="signal peptide" evidence="2">
    <location>
        <begin position="1"/>
        <end position="19"/>
    </location>
</feature>
<organism evidence="3 4">
    <name type="scientific">Babesia duncani</name>
    <dbReference type="NCBI Taxonomy" id="323732"/>
    <lineage>
        <taxon>Eukaryota</taxon>
        <taxon>Sar</taxon>
        <taxon>Alveolata</taxon>
        <taxon>Apicomplexa</taxon>
        <taxon>Aconoidasida</taxon>
        <taxon>Piroplasmida</taxon>
        <taxon>Babesiidae</taxon>
        <taxon>Babesia</taxon>
    </lineage>
</organism>
<proteinExistence type="predicted"/>
<gene>
    <name evidence="3" type="ORF">BdWA1_000573</name>
</gene>
<keyword evidence="4" id="KW-1185">Reference proteome</keyword>
<keyword evidence="2" id="KW-0732">Signal</keyword>
<feature type="region of interest" description="Disordered" evidence="1">
    <location>
        <begin position="255"/>
        <end position="274"/>
    </location>
</feature>
<accession>A0AAD9PN20</accession>
<dbReference type="KEGG" id="bdw:94334871"/>
<evidence type="ECO:0000313" key="4">
    <source>
        <dbReference type="Proteomes" id="UP001214638"/>
    </source>
</evidence>
<feature type="chain" id="PRO_5042272335" evidence="2">
    <location>
        <begin position="20"/>
        <end position="286"/>
    </location>
</feature>
<name>A0AAD9PN20_9APIC</name>